<keyword evidence="1" id="KW-0175">Coiled coil</keyword>
<comment type="caution">
    <text evidence="3">The sequence shown here is derived from an EMBL/GenBank/DDBJ whole genome shotgun (WGS) entry which is preliminary data.</text>
</comment>
<reference evidence="3 4" key="1">
    <citation type="journal article" date="2019" name="Gigascience">
        <title>Whole-genome sequence of the oriental lung fluke Paragonimus westermani.</title>
        <authorList>
            <person name="Oey H."/>
            <person name="Zakrzewski M."/>
            <person name="Narain K."/>
            <person name="Devi K.R."/>
            <person name="Agatsuma T."/>
            <person name="Nawaratna S."/>
            <person name="Gobert G.N."/>
            <person name="Jones M.K."/>
            <person name="Ragan M.A."/>
            <person name="McManus D.P."/>
            <person name="Krause L."/>
        </authorList>
    </citation>
    <scope>NUCLEOTIDE SEQUENCE [LARGE SCALE GENOMIC DNA]</scope>
    <source>
        <strain evidence="3 4">IND2009</strain>
    </source>
</reference>
<proteinExistence type="predicted"/>
<dbReference type="Proteomes" id="UP000324629">
    <property type="component" value="Unassembled WGS sequence"/>
</dbReference>
<protein>
    <recommendedName>
        <fullName evidence="5">Coiled-coil domain-containing protein 13</fullName>
    </recommendedName>
</protein>
<evidence type="ECO:0008006" key="5">
    <source>
        <dbReference type="Google" id="ProtNLM"/>
    </source>
</evidence>
<dbReference type="EMBL" id="QNGE01000375">
    <property type="protein sequence ID" value="KAA3680696.1"/>
    <property type="molecule type" value="Genomic_DNA"/>
</dbReference>
<feature type="compositionally biased region" description="Polar residues" evidence="2">
    <location>
        <begin position="128"/>
        <end position="147"/>
    </location>
</feature>
<feature type="compositionally biased region" description="Basic and acidic residues" evidence="2">
    <location>
        <begin position="444"/>
        <end position="457"/>
    </location>
</feature>
<feature type="coiled-coil region" evidence="1">
    <location>
        <begin position="151"/>
        <end position="185"/>
    </location>
</feature>
<dbReference type="PANTHER" id="PTHR31935:SF1">
    <property type="entry name" value="COILED-COIL DOMAIN-CONTAINING PROTEIN 13"/>
    <property type="match status" value="1"/>
</dbReference>
<organism evidence="3 4">
    <name type="scientific">Paragonimus westermani</name>
    <dbReference type="NCBI Taxonomy" id="34504"/>
    <lineage>
        <taxon>Eukaryota</taxon>
        <taxon>Metazoa</taxon>
        <taxon>Spiralia</taxon>
        <taxon>Lophotrochozoa</taxon>
        <taxon>Platyhelminthes</taxon>
        <taxon>Trematoda</taxon>
        <taxon>Digenea</taxon>
        <taxon>Plagiorchiida</taxon>
        <taxon>Troglotremata</taxon>
        <taxon>Troglotrematidae</taxon>
        <taxon>Paragonimus</taxon>
    </lineage>
</organism>
<gene>
    <name evidence="3" type="ORF">DEA37_0013346</name>
</gene>
<feature type="region of interest" description="Disordered" evidence="2">
    <location>
        <begin position="243"/>
        <end position="262"/>
    </location>
</feature>
<feature type="coiled-coil region" evidence="1">
    <location>
        <begin position="306"/>
        <end position="368"/>
    </location>
</feature>
<accession>A0A5J4NYK2</accession>
<feature type="coiled-coil region" evidence="1">
    <location>
        <begin position="480"/>
        <end position="507"/>
    </location>
</feature>
<feature type="region of interest" description="Disordered" evidence="2">
    <location>
        <begin position="120"/>
        <end position="147"/>
    </location>
</feature>
<feature type="region of interest" description="Disordered" evidence="2">
    <location>
        <begin position="426"/>
        <end position="457"/>
    </location>
</feature>
<feature type="region of interest" description="Disordered" evidence="2">
    <location>
        <begin position="23"/>
        <end position="51"/>
    </location>
</feature>
<evidence type="ECO:0000256" key="1">
    <source>
        <dbReference type="SAM" id="Coils"/>
    </source>
</evidence>
<keyword evidence="4" id="KW-1185">Reference proteome</keyword>
<name>A0A5J4NYK2_9TREM</name>
<evidence type="ECO:0000313" key="3">
    <source>
        <dbReference type="EMBL" id="KAA3680696.1"/>
    </source>
</evidence>
<evidence type="ECO:0000313" key="4">
    <source>
        <dbReference type="Proteomes" id="UP000324629"/>
    </source>
</evidence>
<dbReference type="AlphaFoldDB" id="A0A5J4NYK2"/>
<evidence type="ECO:0000256" key="2">
    <source>
        <dbReference type="SAM" id="MobiDB-lite"/>
    </source>
</evidence>
<dbReference type="InterPro" id="IPR038929">
    <property type="entry name" value="CCDC13"/>
</dbReference>
<dbReference type="PANTHER" id="PTHR31935">
    <property type="entry name" value="COILED-COIL DOMAIN-CONTAINING PROTEIN 13"/>
    <property type="match status" value="1"/>
</dbReference>
<sequence>MFKAVINEAASKSKVFGIPSKLAFDSLPTHDPYSDESESSSENESRKMEAECGSKKAHVLNKTGTVMKEKSRINECRNNEDIASLKIIELSKRIRELMSSLATEQNKSRSLTKHIHLLESELKGKSDGGTNSPPVRYNNRSTDQGDNSVQLKSLQEKLAKYEQSITELKNQNHTFKNELKAARKVLELETGEAITNLSMWLKTIERKNDVDFNGTMKPGVQWRGRQQQIVLLKARLRSLEMQTQERVMHEHRHSRSDIDGSLEAGRLTSGATTLDVEDIICFENELNHQECNRSVTNRDQMSLCSKLKNVNQVAQLEKENETLREEIRVLKNRKTNWKTREQNLTLEVKNLKAQAQCLLNKSNNDEELIQSLLEYQKKLQASIQQELDKQCTMENELRKKNDEACSVQLQHKNEIEKLQVNATYQRQLEQEVRPTRGSMKTRKTRDSNDEKGPNSEQRLHELISREYSERAIVGLNVSAANIVSKRIQELQSAISDLMSELTAVKSMSDRMKDARTEDFTILSQIVRQLRECCSDEKEE</sequence>